<keyword evidence="3" id="KW-1185">Reference proteome</keyword>
<feature type="signal peptide" evidence="1">
    <location>
        <begin position="1"/>
        <end position="24"/>
    </location>
</feature>
<reference evidence="3" key="1">
    <citation type="journal article" date="2019" name="Int. J. Syst. Evol. Microbiol.">
        <title>The Global Catalogue of Microorganisms (GCM) 10K type strain sequencing project: providing services to taxonomists for standard genome sequencing and annotation.</title>
        <authorList>
            <consortium name="The Broad Institute Genomics Platform"/>
            <consortium name="The Broad Institute Genome Sequencing Center for Infectious Disease"/>
            <person name="Wu L."/>
            <person name="Ma J."/>
        </authorList>
    </citation>
    <scope>NUCLEOTIDE SEQUENCE [LARGE SCALE GENOMIC DNA]</scope>
    <source>
        <strain evidence="3">CGMCC 1.13574</strain>
    </source>
</reference>
<proteinExistence type="predicted"/>
<accession>A0ABW5A123</accession>
<dbReference type="Proteomes" id="UP001597343">
    <property type="component" value="Unassembled WGS sequence"/>
</dbReference>
<evidence type="ECO:0000313" key="3">
    <source>
        <dbReference type="Proteomes" id="UP001597343"/>
    </source>
</evidence>
<comment type="caution">
    <text evidence="2">The sequence shown here is derived from an EMBL/GenBank/DDBJ whole genome shotgun (WGS) entry which is preliminary data.</text>
</comment>
<feature type="chain" id="PRO_5047109090" description="SH3b domain-containing protein" evidence="1">
    <location>
        <begin position="25"/>
        <end position="105"/>
    </location>
</feature>
<protein>
    <recommendedName>
        <fullName evidence="4">SH3b domain-containing protein</fullName>
    </recommendedName>
</protein>
<organism evidence="2 3">
    <name type="scientific">Tumebacillus lipolyticus</name>
    <dbReference type="NCBI Taxonomy" id="1280370"/>
    <lineage>
        <taxon>Bacteria</taxon>
        <taxon>Bacillati</taxon>
        <taxon>Bacillota</taxon>
        <taxon>Bacilli</taxon>
        <taxon>Bacillales</taxon>
        <taxon>Alicyclobacillaceae</taxon>
        <taxon>Tumebacillus</taxon>
    </lineage>
</organism>
<name>A0ABW5A123_9BACL</name>
<gene>
    <name evidence="2" type="ORF">ACFSOY_16940</name>
</gene>
<keyword evidence="1" id="KW-0732">Signal</keyword>
<dbReference type="EMBL" id="JBHUIO010000011">
    <property type="protein sequence ID" value="MFD2171649.1"/>
    <property type="molecule type" value="Genomic_DNA"/>
</dbReference>
<evidence type="ECO:0000256" key="1">
    <source>
        <dbReference type="SAM" id="SignalP"/>
    </source>
</evidence>
<evidence type="ECO:0008006" key="4">
    <source>
        <dbReference type="Google" id="ProtNLM"/>
    </source>
</evidence>
<sequence length="105" mass="11517">MKKKMLMGLFAITSALVLTSPANAAGTVNTTAPELSAGVSVQAAQITPLAVQKWVRVVRYYDFGKAPEKIWYTDGNYEGWLYADISSIEIVGEKTKVAYEGYIHI</sequence>
<evidence type="ECO:0000313" key="2">
    <source>
        <dbReference type="EMBL" id="MFD2171649.1"/>
    </source>
</evidence>
<dbReference type="RefSeq" id="WP_386048635.1">
    <property type="nucleotide sequence ID" value="NZ_JBHUIO010000011.1"/>
</dbReference>